<evidence type="ECO:0000313" key="2">
    <source>
        <dbReference type="Proteomes" id="UP000322188"/>
    </source>
</evidence>
<dbReference type="RefSeq" id="WP_147561739.1">
    <property type="nucleotide sequence ID" value="NZ_SAYK01000008.1"/>
</dbReference>
<gene>
    <name evidence="1" type="ORF">EPJ74_10625</name>
</gene>
<accession>A0A5C8GC59</accession>
<protein>
    <submittedName>
        <fullName evidence="1">Uncharacterized protein</fullName>
    </submittedName>
</protein>
<dbReference type="AlphaFoldDB" id="A0A5C8GC59"/>
<organism evidence="1 2">
    <name type="scientific">Brachyspira aalborgi</name>
    <dbReference type="NCBI Taxonomy" id="29522"/>
    <lineage>
        <taxon>Bacteria</taxon>
        <taxon>Pseudomonadati</taxon>
        <taxon>Spirochaetota</taxon>
        <taxon>Spirochaetia</taxon>
        <taxon>Brachyspirales</taxon>
        <taxon>Brachyspiraceae</taxon>
        <taxon>Brachyspira</taxon>
    </lineage>
</organism>
<evidence type="ECO:0000313" key="1">
    <source>
        <dbReference type="EMBL" id="TXJ59553.1"/>
    </source>
</evidence>
<dbReference type="EMBL" id="SAYK01000008">
    <property type="protein sequence ID" value="TXJ59553.1"/>
    <property type="molecule type" value="Genomic_DNA"/>
</dbReference>
<comment type="caution">
    <text evidence="1">The sequence shown here is derived from an EMBL/GenBank/DDBJ whole genome shotgun (WGS) entry which is preliminary data.</text>
</comment>
<name>A0A5C8GC59_9SPIR</name>
<dbReference type="Proteomes" id="UP000322188">
    <property type="component" value="Unassembled WGS sequence"/>
</dbReference>
<proteinExistence type="predicted"/>
<sequence>MENKEMDLITFKLQSNKVNLESLKSSETSKIASEFLKSIERADKNVKLKIIKFGSIACTLEVTEGFIENTMFEKVRENIKNFINHSNLIEEVKVIDKSDKVIETIKHSSFDENILLNVVGFFEGKVTNIGGKEPNINIHIDINNYSIIFPILNKDIAKKWRNYLYEEVEIYAEVKQDEDGRVIEGIEIFNLEPIEIVDEIRAKKDFSNLMEKLNVKNLTKNIINMRHKDE</sequence>
<dbReference type="GeneID" id="61067782"/>
<reference evidence="1 2" key="1">
    <citation type="journal article" date="1992" name="Lakartidningen">
        <title>[Penicillin V and not amoxicillin is the first choice preparation in acute otitis].</title>
        <authorList>
            <person name="Kamme C."/>
            <person name="Lundgren K."/>
            <person name="Prellner K."/>
        </authorList>
    </citation>
    <scope>NUCLEOTIDE SEQUENCE [LARGE SCALE GENOMIC DNA]</scope>
    <source>
        <strain evidence="1 2">PC2022III</strain>
    </source>
</reference>